<dbReference type="Gene3D" id="6.10.250.3150">
    <property type="match status" value="1"/>
</dbReference>
<dbReference type="SUPFAM" id="SSF51261">
    <property type="entry name" value="Duplicated hybrid motif"/>
    <property type="match status" value="1"/>
</dbReference>
<keyword evidence="1" id="KW-0175">Coiled coil</keyword>
<name>A0A1F7IE54_9BACT</name>
<dbReference type="STRING" id="1802056.A2954_07210"/>
<protein>
    <recommendedName>
        <fullName evidence="5">Peptidase M23 domain-containing protein</fullName>
    </recommendedName>
</protein>
<feature type="coiled-coil region" evidence="1">
    <location>
        <begin position="138"/>
        <end position="200"/>
    </location>
</feature>
<gene>
    <name evidence="3" type="ORF">A2954_07210</name>
</gene>
<feature type="chain" id="PRO_5009529337" description="Peptidase M23 domain-containing protein" evidence="2">
    <location>
        <begin position="24"/>
        <end position="389"/>
    </location>
</feature>
<reference evidence="3 4" key="1">
    <citation type="journal article" date="2016" name="Nat. Commun.">
        <title>Thousands of microbial genomes shed light on interconnected biogeochemical processes in an aquifer system.</title>
        <authorList>
            <person name="Anantharaman K."/>
            <person name="Brown C.T."/>
            <person name="Hug L.A."/>
            <person name="Sharon I."/>
            <person name="Castelle C.J."/>
            <person name="Probst A.J."/>
            <person name="Thomas B.C."/>
            <person name="Singh A."/>
            <person name="Wilkins M.J."/>
            <person name="Karaoz U."/>
            <person name="Brodie E.L."/>
            <person name="Williams K.H."/>
            <person name="Hubbard S.S."/>
            <person name="Banfield J.F."/>
        </authorList>
    </citation>
    <scope>NUCLEOTIDE SEQUENCE [LARGE SCALE GENOMIC DNA]</scope>
</reference>
<proteinExistence type="predicted"/>
<dbReference type="Gene3D" id="2.70.70.10">
    <property type="entry name" value="Glucose Permease (Domain IIA)"/>
    <property type="match status" value="1"/>
</dbReference>
<evidence type="ECO:0000313" key="3">
    <source>
        <dbReference type="EMBL" id="OGK41641.1"/>
    </source>
</evidence>
<evidence type="ECO:0008006" key="5">
    <source>
        <dbReference type="Google" id="ProtNLM"/>
    </source>
</evidence>
<dbReference type="EMBL" id="MGAG01000010">
    <property type="protein sequence ID" value="OGK41641.1"/>
    <property type="molecule type" value="Genomic_DNA"/>
</dbReference>
<feature type="signal peptide" evidence="2">
    <location>
        <begin position="1"/>
        <end position="23"/>
    </location>
</feature>
<dbReference type="AlphaFoldDB" id="A0A1F7IE54"/>
<accession>A0A1F7IE54</accession>
<evidence type="ECO:0000313" key="4">
    <source>
        <dbReference type="Proteomes" id="UP000177698"/>
    </source>
</evidence>
<dbReference type="InterPro" id="IPR011055">
    <property type="entry name" value="Dup_hybrid_motif"/>
</dbReference>
<comment type="caution">
    <text evidence="3">The sequence shown here is derived from an EMBL/GenBank/DDBJ whole genome shotgun (WGS) entry which is preliminary data.</text>
</comment>
<feature type="coiled-coil region" evidence="1">
    <location>
        <begin position="26"/>
        <end position="88"/>
    </location>
</feature>
<evidence type="ECO:0000256" key="1">
    <source>
        <dbReference type="SAM" id="Coils"/>
    </source>
</evidence>
<organism evidence="3 4">
    <name type="scientific">Candidatus Roizmanbacteria bacterium RIFCSPLOWO2_01_FULL_37_12</name>
    <dbReference type="NCBI Taxonomy" id="1802056"/>
    <lineage>
        <taxon>Bacteria</taxon>
        <taxon>Candidatus Roizmaniibacteriota</taxon>
    </lineage>
</organism>
<keyword evidence="2" id="KW-0732">Signal</keyword>
<sequence>MLKKIILLIIFVLLFFISQNISAQNVGEVAEKIEEYQKKLTDLGRQRDTLSAEIQYMTLQINLTALKIQETEEKIISTQKEVEILTTRIRGLDTALSHLSKLLLKKMVESYKNKPLTFFDILFNSQNANDFIGKVKYLKTAQENNQKLLIQVQETKINFEEQKNLREEKTIELAKLETQLNNQKDDLDNQKAAKQNLLSVTQNDERIYQRLLEQARAEYAAIQGIIAGAGTETKLRDVSKGQSIASIISGASCNSSGGHLHFIVQENGAVSNPFNYLKSVDYTNCSGSGCGSSDGDPFNPSGSWDWPINPSIELEQGYGSTWAARNTWVGRIYSFHNGIDINGSSNTVLSVADGDLYRGSYSIGCALPYVKLVHKDSNIVTFYLHVYSL</sequence>
<evidence type="ECO:0000256" key="2">
    <source>
        <dbReference type="SAM" id="SignalP"/>
    </source>
</evidence>
<dbReference type="Proteomes" id="UP000177698">
    <property type="component" value="Unassembled WGS sequence"/>
</dbReference>